<evidence type="ECO:0000256" key="6">
    <source>
        <dbReference type="SAM" id="Phobius"/>
    </source>
</evidence>
<dbReference type="KEGG" id="aps:CFPG_608"/>
<protein>
    <submittedName>
        <fullName evidence="7">DNA recombination protein rmuC homolog</fullName>
    </submittedName>
</protein>
<evidence type="ECO:0000256" key="3">
    <source>
        <dbReference type="ARBA" id="ARBA00023054"/>
    </source>
</evidence>
<evidence type="ECO:0000313" key="7">
    <source>
        <dbReference type="EMBL" id="BAG83871.1"/>
    </source>
</evidence>
<dbReference type="Gene3D" id="1.20.120.20">
    <property type="entry name" value="Apolipoprotein"/>
    <property type="match status" value="1"/>
</dbReference>
<dbReference type="GO" id="GO:0006310">
    <property type="term" value="P:DNA recombination"/>
    <property type="evidence" value="ECO:0007669"/>
    <property type="project" value="UniProtKB-KW"/>
</dbReference>
<dbReference type="PANTHER" id="PTHR30563:SF0">
    <property type="entry name" value="DNA RECOMBINATION PROTEIN RMUC"/>
    <property type="match status" value="1"/>
</dbReference>
<gene>
    <name evidence="7" type="ordered locus">CFPG_608</name>
</gene>
<accession>B6YRP9</accession>
<dbReference type="Proteomes" id="UP000000723">
    <property type="component" value="Chromosome"/>
</dbReference>
<sequence>MNLELIFQFLVLVIVIVNVILLNRNNVTTRDEFRRNRDENNKSAKDSREELSSSLKMNREELSKNISNFSEILNREFKSIQDSVSMANKYGREELTKSLKDFEEKFSARIDSLAKDTNIVFEKNRETIEKKLTEIQKNNSAKLEEMRKTVDEKLHDTLEERFTESFKSVSNTLDKLQRGIGEMRNVASNVGDLRKVLSNVKTKGVLGEYQLAAILEQLLPPSQYAKNVKTKSGSKENVEFAIKIPSKKETHEFIWLPIDAKFPTADYESLMSSYETADLQMIERSKKDLETKIKKFAKDIHEKYIDPPNTTEFAIMFLPFEGLYAEVLRIPNLFQSIHVEFKITIAGPTTISAFLNSLQMGFRSLAVEKRTSEIWDLLGAVKTQFSKFAEVVEAAKKKLDSASEELAKTGIRSRQIEKKLENVQSLPEPDSQKLLGDLDFENEKIQ</sequence>
<evidence type="ECO:0000256" key="1">
    <source>
        <dbReference type="ARBA" id="ARBA00003416"/>
    </source>
</evidence>
<dbReference type="SUPFAM" id="SSF58113">
    <property type="entry name" value="Apolipoprotein A-I"/>
    <property type="match status" value="1"/>
</dbReference>
<proteinExistence type="inferred from homology"/>
<dbReference type="HOGENOM" id="CLU_020365_1_1_10"/>
<dbReference type="AlphaFoldDB" id="B6YRP9"/>
<keyword evidence="6" id="KW-0812">Transmembrane</keyword>
<evidence type="ECO:0000313" key="8">
    <source>
        <dbReference type="Proteomes" id="UP000000723"/>
    </source>
</evidence>
<comment type="function">
    <text evidence="1">Involved in DNA recombination.</text>
</comment>
<comment type="similarity">
    <text evidence="2">Belongs to the RmuC family.</text>
</comment>
<evidence type="ECO:0000256" key="4">
    <source>
        <dbReference type="ARBA" id="ARBA00023172"/>
    </source>
</evidence>
<keyword evidence="3" id="KW-0175">Coiled coil</keyword>
<keyword evidence="6" id="KW-1133">Transmembrane helix</keyword>
<dbReference type="Pfam" id="PF02646">
    <property type="entry name" value="RmuC"/>
    <property type="match status" value="1"/>
</dbReference>
<dbReference type="PANTHER" id="PTHR30563">
    <property type="entry name" value="DNA RECOMBINATION PROTEIN RMUC"/>
    <property type="match status" value="1"/>
</dbReference>
<dbReference type="EMBL" id="AP010656">
    <property type="protein sequence ID" value="BAG83871.1"/>
    <property type="molecule type" value="Genomic_DNA"/>
</dbReference>
<keyword evidence="4" id="KW-0233">DNA recombination</keyword>
<feature type="region of interest" description="Disordered" evidence="5">
    <location>
        <begin position="422"/>
        <end position="446"/>
    </location>
</feature>
<dbReference type="eggNOG" id="COG1322">
    <property type="taxonomic scope" value="Bacteria"/>
</dbReference>
<dbReference type="STRING" id="511995.CFPG_608"/>
<dbReference type="OrthoDB" id="370725at2"/>
<keyword evidence="8" id="KW-1185">Reference proteome</keyword>
<reference evidence="8" key="1">
    <citation type="journal article" date="2008" name="Science">
        <title>Genome of an endosymbiont coupling N2 fixation to cellulolysis within RT protist cells in termite gut.</title>
        <authorList>
            <person name="Hongoh Y."/>
            <person name="Sharma V.K."/>
            <person name="Prakash T."/>
            <person name="Noda S."/>
            <person name="Toh H."/>
            <person name="Taylor T.D."/>
            <person name="Kudo T."/>
            <person name="Sakaki Y."/>
            <person name="Toyoda A."/>
            <person name="Hattori M."/>
            <person name="Ohkuma M."/>
        </authorList>
    </citation>
    <scope>NUCLEOTIDE SEQUENCE [LARGE SCALE GENOMIC DNA]</scope>
</reference>
<dbReference type="InterPro" id="IPR003798">
    <property type="entry name" value="DNA_recombination_RmuC"/>
</dbReference>
<organism evidence="7 8">
    <name type="scientific">Azobacteroides pseudotrichonymphae genomovar. CFP2</name>
    <dbReference type="NCBI Taxonomy" id="511995"/>
    <lineage>
        <taxon>Bacteria</taxon>
        <taxon>Pseudomonadati</taxon>
        <taxon>Bacteroidota</taxon>
        <taxon>Bacteroidia</taxon>
        <taxon>Bacteroidales</taxon>
        <taxon>Candidatus Azobacteroides</taxon>
    </lineage>
</organism>
<feature type="transmembrane region" description="Helical" evidence="6">
    <location>
        <begin position="6"/>
        <end position="27"/>
    </location>
</feature>
<keyword evidence="6" id="KW-0472">Membrane</keyword>
<evidence type="ECO:0000256" key="2">
    <source>
        <dbReference type="ARBA" id="ARBA00009840"/>
    </source>
</evidence>
<evidence type="ECO:0000256" key="5">
    <source>
        <dbReference type="SAM" id="MobiDB-lite"/>
    </source>
</evidence>
<name>B6YRP9_AZOPC</name>